<feature type="compositionally biased region" description="Polar residues" evidence="4">
    <location>
        <begin position="278"/>
        <end position="288"/>
    </location>
</feature>
<dbReference type="Pfam" id="PF00905">
    <property type="entry name" value="Transpeptidase"/>
    <property type="match status" value="1"/>
</dbReference>
<evidence type="ECO:0000256" key="4">
    <source>
        <dbReference type="SAM" id="MobiDB-lite"/>
    </source>
</evidence>
<dbReference type="SUPFAM" id="SSF56601">
    <property type="entry name" value="beta-lactamase/transpeptidase-like"/>
    <property type="match status" value="1"/>
</dbReference>
<feature type="transmembrane region" description="Helical" evidence="5">
    <location>
        <begin position="16"/>
        <end position="34"/>
    </location>
</feature>
<keyword evidence="5" id="KW-1133">Transmembrane helix</keyword>
<evidence type="ECO:0000313" key="8">
    <source>
        <dbReference type="Proteomes" id="UP000245793"/>
    </source>
</evidence>
<dbReference type="GO" id="GO:0008658">
    <property type="term" value="F:penicillin binding"/>
    <property type="evidence" value="ECO:0007669"/>
    <property type="project" value="InterPro"/>
</dbReference>
<proteinExistence type="inferred from homology"/>
<dbReference type="CDD" id="cd06575">
    <property type="entry name" value="PASTA_Pbp2x-like_2"/>
    <property type="match status" value="1"/>
</dbReference>
<dbReference type="Proteomes" id="UP000245793">
    <property type="component" value="Unassembled WGS sequence"/>
</dbReference>
<evidence type="ECO:0000256" key="1">
    <source>
        <dbReference type="ARBA" id="ARBA00004370"/>
    </source>
</evidence>
<dbReference type="RefSeq" id="WP_116479823.1">
    <property type="nucleotide sequence ID" value="NZ_QEKV01000003.1"/>
</dbReference>
<comment type="caution">
    <text evidence="7">The sequence shown here is derived from an EMBL/GenBank/DDBJ whole genome shotgun (WGS) entry which is preliminary data.</text>
</comment>
<dbReference type="AlphaFoldDB" id="A0A2U1E4C1"/>
<feature type="domain" description="PASTA" evidence="6">
    <location>
        <begin position="675"/>
        <end position="733"/>
    </location>
</feature>
<dbReference type="InterPro" id="IPR001460">
    <property type="entry name" value="PCN-bd_Tpept"/>
</dbReference>
<accession>A0A2U1E4C1</accession>
<dbReference type="InterPro" id="IPR050515">
    <property type="entry name" value="Beta-lactam/transpept"/>
</dbReference>
<dbReference type="Pfam" id="PF03793">
    <property type="entry name" value="PASTA"/>
    <property type="match status" value="2"/>
</dbReference>
<dbReference type="Pfam" id="PF03717">
    <property type="entry name" value="PBP_dimer"/>
    <property type="match status" value="1"/>
</dbReference>
<dbReference type="Gene3D" id="3.90.1310.10">
    <property type="entry name" value="Penicillin-binding protein 2a (Domain 2)"/>
    <property type="match status" value="1"/>
</dbReference>
<evidence type="ECO:0000259" key="6">
    <source>
        <dbReference type="PROSITE" id="PS51178"/>
    </source>
</evidence>
<protein>
    <submittedName>
        <fullName evidence="7">Stage V sporulation protein D (Sporulation-specific penicillin-binding protein)</fullName>
    </submittedName>
</protein>
<evidence type="ECO:0000256" key="2">
    <source>
        <dbReference type="ARBA" id="ARBA00007171"/>
    </source>
</evidence>
<dbReference type="CDD" id="cd06577">
    <property type="entry name" value="PASTA_pknB"/>
    <property type="match status" value="1"/>
</dbReference>
<sequence length="734" mass="81755">MKKNKRIRKTNRLKNARVLFVLFGISVFTLYVLFKLFDVAIIKGASLKKDALSQWTKSYSINNTRGEILDSEGARLAFNIPAYTIWLNPKTYKGTATDGSDGNSNKEKFVQEIAKVFDLETDDILKILEGETRKKIVQWAPETAIEEIRNMEDFDVRGLEIEERERRFYPDGFLYDHILGFTDIDQKGLSGVELTMNDNLFGEPQRVIKMTDMYNKILPFSEVKTFGGDGRGDVILTVSDKIQRIADKEALRAKEENNAKSVSVIVMDPTNGDILAMTDTNKYDNNNPRAPRDEEQAEEWKDKTNDEMIGEWQKNWNNLNVNVLYEPGSTFKTVTLSAAIEEGLADDSTELYCNGAVTDIPGIVLRCVRWQHPHGRLDITHAYAESCNVAFIQIARKLGREKFLKYIKAYGFGEKSGVDLNGEQSGIIPQTVADMTPATLATASYGQGVATTNLQTCMATAAAVNGGYLLKPRIVKEIRSNGEAIKRFPVEIRRKVISKRTSDKMREIMEVTVNENNKLGRVEGFRVGGKSGTAMVPDKGKYLKDKYIASFVGVAPIDDPKVLVFVSVEEPGNGIPYGGTIAGPVSSRIMSDIFPILGIKPTTEAHENKDEVLSVPNIMGMSLKDAAKLLNQSKVKFRLDQDDIKENSIVEEVNPAVGSYIGKDAIVLIEVKNLKPEEEVPDFKGLTIDEAKDLAKSRGVKINTSGKGKCVKQTVPPGSEIKDDMRIDLVFEEE</sequence>
<keyword evidence="3 5" id="KW-0472">Membrane</keyword>
<feature type="region of interest" description="Disordered" evidence="4">
    <location>
        <begin position="277"/>
        <end position="299"/>
    </location>
</feature>
<dbReference type="EMBL" id="QEKV01000003">
    <property type="protein sequence ID" value="PVY94787.1"/>
    <property type="molecule type" value="Genomic_DNA"/>
</dbReference>
<gene>
    <name evidence="7" type="ORF">C7381_10324</name>
</gene>
<reference evidence="7 8" key="1">
    <citation type="submission" date="2018-04" db="EMBL/GenBank/DDBJ databases">
        <title>Genomic Encyclopedia of Type Strains, Phase IV (KMG-IV): sequencing the most valuable type-strain genomes for metagenomic binning, comparative biology and taxonomic classification.</title>
        <authorList>
            <person name="Goeker M."/>
        </authorList>
    </citation>
    <scope>NUCLEOTIDE SEQUENCE [LARGE SCALE GENOMIC DNA]</scope>
    <source>
        <strain evidence="7 8">DSM 20705</strain>
    </source>
</reference>
<comment type="similarity">
    <text evidence="2">Belongs to the transpeptidase family.</text>
</comment>
<dbReference type="InterPro" id="IPR012338">
    <property type="entry name" value="Beta-lactam/transpept-like"/>
</dbReference>
<evidence type="ECO:0000313" key="7">
    <source>
        <dbReference type="EMBL" id="PVY94787.1"/>
    </source>
</evidence>
<feature type="compositionally biased region" description="Basic and acidic residues" evidence="4">
    <location>
        <begin position="290"/>
        <end position="299"/>
    </location>
</feature>
<name>A0A2U1E4C1_9FIRM</name>
<dbReference type="GO" id="GO:0005886">
    <property type="term" value="C:plasma membrane"/>
    <property type="evidence" value="ECO:0007669"/>
    <property type="project" value="TreeGrafter"/>
</dbReference>
<dbReference type="Gene3D" id="3.40.710.10">
    <property type="entry name" value="DD-peptidase/beta-lactamase superfamily"/>
    <property type="match status" value="1"/>
</dbReference>
<dbReference type="PANTHER" id="PTHR30627:SF1">
    <property type="entry name" value="PEPTIDOGLYCAN D,D-TRANSPEPTIDASE FTSI"/>
    <property type="match status" value="1"/>
</dbReference>
<dbReference type="InterPro" id="IPR036138">
    <property type="entry name" value="PBP_dimer_sf"/>
</dbReference>
<dbReference type="Gene3D" id="3.30.450.330">
    <property type="match status" value="1"/>
</dbReference>
<dbReference type="GO" id="GO:0071555">
    <property type="term" value="P:cell wall organization"/>
    <property type="evidence" value="ECO:0007669"/>
    <property type="project" value="TreeGrafter"/>
</dbReference>
<dbReference type="SMART" id="SM00740">
    <property type="entry name" value="PASTA"/>
    <property type="match status" value="2"/>
</dbReference>
<keyword evidence="8" id="KW-1185">Reference proteome</keyword>
<dbReference type="InterPro" id="IPR005311">
    <property type="entry name" value="PBP_dimer"/>
</dbReference>
<organism evidence="7 8">
    <name type="scientific">Ezakiella coagulans</name>
    <dbReference type="NCBI Taxonomy" id="46507"/>
    <lineage>
        <taxon>Bacteria</taxon>
        <taxon>Bacillati</taxon>
        <taxon>Bacillota</taxon>
        <taxon>Tissierellia</taxon>
        <taxon>Ezakiella</taxon>
    </lineage>
</organism>
<dbReference type="PANTHER" id="PTHR30627">
    <property type="entry name" value="PEPTIDOGLYCAN D,D-TRANSPEPTIDASE"/>
    <property type="match status" value="1"/>
</dbReference>
<dbReference type="InterPro" id="IPR005543">
    <property type="entry name" value="PASTA_dom"/>
</dbReference>
<dbReference type="SUPFAM" id="SSF56519">
    <property type="entry name" value="Penicillin binding protein dimerisation domain"/>
    <property type="match status" value="1"/>
</dbReference>
<dbReference type="PROSITE" id="PS51178">
    <property type="entry name" value="PASTA"/>
    <property type="match status" value="1"/>
</dbReference>
<evidence type="ECO:0000256" key="5">
    <source>
        <dbReference type="SAM" id="Phobius"/>
    </source>
</evidence>
<comment type="subcellular location">
    <subcellularLocation>
        <location evidence="1">Membrane</location>
    </subcellularLocation>
</comment>
<evidence type="ECO:0000256" key="3">
    <source>
        <dbReference type="ARBA" id="ARBA00023136"/>
    </source>
</evidence>
<dbReference type="Gene3D" id="3.30.10.20">
    <property type="match status" value="1"/>
</dbReference>
<dbReference type="SUPFAM" id="SSF54184">
    <property type="entry name" value="Penicillin-binding protein 2x (pbp-2x), c-terminal domain"/>
    <property type="match status" value="1"/>
</dbReference>
<keyword evidence="5" id="KW-0812">Transmembrane</keyword>